<comment type="cofactor">
    <cofactor evidence="1">
        <name>pantetheine 4'-phosphate</name>
        <dbReference type="ChEBI" id="CHEBI:47942"/>
    </cofactor>
</comment>
<dbReference type="InterPro" id="IPR010071">
    <property type="entry name" value="AA_adenyl_dom"/>
</dbReference>
<dbReference type="InterPro" id="IPR013120">
    <property type="entry name" value="FAR_NAD-bd"/>
</dbReference>
<dbReference type="Gene3D" id="3.40.50.980">
    <property type="match status" value="4"/>
</dbReference>
<evidence type="ECO:0000256" key="2">
    <source>
        <dbReference type="ARBA" id="ARBA00006432"/>
    </source>
</evidence>
<feature type="domain" description="Carrier" evidence="9">
    <location>
        <begin position="508"/>
        <end position="585"/>
    </location>
</feature>
<evidence type="ECO:0000256" key="8">
    <source>
        <dbReference type="ARBA" id="ARBA00023194"/>
    </source>
</evidence>
<dbReference type="PANTHER" id="PTHR45527:SF1">
    <property type="entry name" value="FATTY ACID SYNTHASE"/>
    <property type="match status" value="1"/>
</dbReference>
<dbReference type="FunFam" id="2.30.38.10:FF:000001">
    <property type="entry name" value="Non-ribosomal peptide synthetase PvdI"/>
    <property type="match status" value="2"/>
</dbReference>
<dbReference type="CDD" id="cd19531">
    <property type="entry name" value="LCL_NRPS-like"/>
    <property type="match status" value="1"/>
</dbReference>
<dbReference type="PANTHER" id="PTHR45527">
    <property type="entry name" value="NONRIBOSOMAL PEPTIDE SYNTHETASE"/>
    <property type="match status" value="1"/>
</dbReference>
<dbReference type="InterPro" id="IPR000873">
    <property type="entry name" value="AMP-dep_synth/lig_dom"/>
</dbReference>
<keyword evidence="7" id="KW-0067">ATP-binding</keyword>
<evidence type="ECO:0000259" key="9">
    <source>
        <dbReference type="PROSITE" id="PS50075"/>
    </source>
</evidence>
<accession>A0A9W3JAB3</accession>
<evidence type="ECO:0000256" key="7">
    <source>
        <dbReference type="ARBA" id="ARBA00022840"/>
    </source>
</evidence>
<dbReference type="InterPro" id="IPR006162">
    <property type="entry name" value="Ppantetheine_attach_site"/>
</dbReference>
<feature type="domain" description="Carrier" evidence="9">
    <location>
        <begin position="1558"/>
        <end position="1634"/>
    </location>
</feature>
<dbReference type="PROSITE" id="PS00455">
    <property type="entry name" value="AMP_BINDING"/>
    <property type="match status" value="2"/>
</dbReference>
<dbReference type="SUPFAM" id="SSF47336">
    <property type="entry name" value="ACP-like"/>
    <property type="match status" value="2"/>
</dbReference>
<dbReference type="GO" id="GO:0031177">
    <property type="term" value="F:phosphopantetheine binding"/>
    <property type="evidence" value="ECO:0007669"/>
    <property type="project" value="InterPro"/>
</dbReference>
<evidence type="ECO:0000313" key="10">
    <source>
        <dbReference type="EMBL" id="AFQ16776.1"/>
    </source>
</evidence>
<evidence type="ECO:0000256" key="4">
    <source>
        <dbReference type="ARBA" id="ARBA00022553"/>
    </source>
</evidence>
<dbReference type="Gene3D" id="1.10.1200.10">
    <property type="entry name" value="ACP-like"/>
    <property type="match status" value="2"/>
</dbReference>
<dbReference type="InterPro" id="IPR020845">
    <property type="entry name" value="AMP-binding_CS"/>
</dbReference>
<dbReference type="NCBIfam" id="NF003417">
    <property type="entry name" value="PRK04813.1"/>
    <property type="match status" value="2"/>
</dbReference>
<dbReference type="Pfam" id="PF07993">
    <property type="entry name" value="NAD_binding_4"/>
    <property type="match status" value="1"/>
</dbReference>
<dbReference type="GO" id="GO:0044550">
    <property type="term" value="P:secondary metabolite biosynthetic process"/>
    <property type="evidence" value="ECO:0007669"/>
    <property type="project" value="UniProtKB-ARBA"/>
</dbReference>
<evidence type="ECO:0000256" key="1">
    <source>
        <dbReference type="ARBA" id="ARBA00001957"/>
    </source>
</evidence>
<keyword evidence="8" id="KW-0045">Antibiotic biosynthesis</keyword>
<dbReference type="PROSITE" id="PS00012">
    <property type="entry name" value="PHOSPHOPANTETHEINE"/>
    <property type="match status" value="1"/>
</dbReference>
<sequence>MNTNLKLSNRPEHTVQKLFEQQVIQNPDSVALVYKDQQLTYKELNEKVNQLAFYLQKRNIGPESMVGVYIERSLEMIVSILGIIKAGGAYVPLDPAYPTKRLEYILKDANIQVLLTQNHPTQWIPKEIDCINIKEHEMNISREKNINPTIEVKPDNLAYVIYTSGSTGKPKGVLIEQKSLCNFIISSINLTKMNSDSRNIQFASLSFDASVFEIFTSLVSGGTLYVCSQHDIMPVEPLTQFLQKNKITHALLPPTVLNLLDESVFKDLQVVISAGSACSEQVAKRWMQNHLFINAYGPTETTVYTVAGIYKGDGAPPIGRSIPNVEVYVLNEAKKLVPIGTVGELYIGGIALARGYLNQPELTKASFIPHPFKNSSNDRLYRTGDLVKYLPDGNIEYIGRADKQVKIRGFRIELGEIETILGNHPDIKEVTVVAQEDSFGDNILVAYIVGEGDTQEWRKHVGVHLPNYMVPAHFIKIESLPLTVNGKVDKDALPAWASIIQTNEGYIAPRNRVEQKMVEIWSEVLGIDSSAIGINDNFFELGGHSLLATKITSRLGVDFSILVQIRDIFEYPTIKHFSKRLTFLLGKTGEIDAFTPLQSVKREQYEPLSFAQQRLWIMDKIVTNSALYNVPIAWRLKGKWNIEMLKKGYNAIIHRHEILRTVFHEVDGKPVQIVQQDITVPLSVIDLRYLSPEDKTSKIENISKIEAKKPFDLSQGPLLRTHLIIMDNKELVLLCTIHHIIFDRWSLDTFINEWMSFYQAFLENETEKLPPLPVQYIDFTKWQKSWLTEDIIQKQIAYWGKELRGLLPILELPLDYPRPIIQSYNGDTYQIVIPNKLLEKIKVFNSKEGVTLFATLLASYQGFLSRYTNQKDILVGSPIANRNYPGVEDLIGFFANTVVYRADCSNNITFKELVQQIKKKMLDAQENQDVPFEKVIEAIQPERDMSYSPLFQTMFVFHNQLKELPKLLDHSVEKIPRHMNGAKFDITIAMEEIPTGLQVDFEYNTDLFKVSTIKRMAQSFEIWLDEILQFPEEPIENLRILTKNEEKQLLHEWTNIEGNYQKDVVIQELFEQQVIQNPDSVALVYKDQQLTYKELNEKVNQLAFYLQKRNIGPESMVGVYIERSLEMIVSILGIIKAGGAYVPLDPAYPTKRLEYILKDANIQVLLTQSHLTQWIPKEIDCIDIKEHEMNISREKNINPTIEVKPDNLAYVIYTSGSTGNPKGVLYEQKGLCNFINASINFTKLNTGSKVVQFSSIAFDVSLYDIFATLVSGGTLYVCGQQDIMPVEPLTQFLLEKKITHAFLPPTVLNLLDESKFEELQTVISAGSVCSEQVAKRWVKNHLFINAYGPTEASVATIDIYSGKGTPPIGRSIPNVEVYVLNEAKKLVPIGTVGELYIGGIALARGYLNQPELTKASFIPHPFKNSSNDRLYRTGDLVKYLPDGNIEYIGRADKQVKIRGFRIELGEIETILGNHPDIKEVTVVAQEDSFGDNILVAYIVGEGDTQEWRKHVGVHLPNYMVPAHFIKIESLPLTVNGKVDKDALPAWASIIQTNEGYIAPRNRVEQKMVEIWSEVLGIDSSVIGINDSFFDLGGHSLKIMSTLVKTFSEGWNVTIKDYFELKTINNIAKKIQYGYKVNSHSDTLDIKLTTPPKKLKKTKRHEFSNNSKILLTGATGFLGIHLLEQLLDTTECKIYCLVRGENKQEANNRLLHMLKFYFKNKFVSYQSLVNQRIFIVQGDLAKQNMGLENELYKELHQQISTVIHAAALTKHFGEYSEFERANVQAVKELLAFVGDTKDLHHISTTGVAGQFVLNETETIFKESDFYVKQNYKDNVYVKSKFLAEYEIFKAILTGTDATIYRVGNLTNRYIDGQHQYNFTENAFMSKLKFILQYGIVTDVLLSSEVEFTPVDYCSKIITGFVTSNEIHENSKNCVNHIYNHLTLNLNVLVKLLNSMGYPIKVISETEYQQFILELSKDKKKQEDIQNLMTFEEPKDNCYKPINLDSTETQKTLKLLGIQWPIINIEYIQQIINYMTSVTGSNSVAKLFKQSYTLKN</sequence>
<dbReference type="InterPro" id="IPR036291">
    <property type="entry name" value="NAD(P)-bd_dom_sf"/>
</dbReference>
<organism evidence="10 11">
    <name type="scientific">Bacillus thuringiensis HD-771</name>
    <dbReference type="NCBI Taxonomy" id="1218175"/>
    <lineage>
        <taxon>Bacteria</taxon>
        <taxon>Bacillati</taxon>
        <taxon>Bacillota</taxon>
        <taxon>Bacilli</taxon>
        <taxon>Bacillales</taxon>
        <taxon>Bacillaceae</taxon>
        <taxon>Bacillus</taxon>
        <taxon>Bacillus cereus group</taxon>
    </lineage>
</organism>
<keyword evidence="4" id="KW-0597">Phosphoprotein</keyword>
<dbReference type="Pfam" id="PF13193">
    <property type="entry name" value="AMP-binding_C"/>
    <property type="match status" value="2"/>
</dbReference>
<gene>
    <name evidence="10" type="ORF">BTG_16690</name>
</gene>
<keyword evidence="6" id="KW-0547">Nucleotide-binding</keyword>
<dbReference type="InterPro" id="IPR025110">
    <property type="entry name" value="AMP-bd_C"/>
</dbReference>
<dbReference type="Proteomes" id="UP000005259">
    <property type="component" value="Chromosome"/>
</dbReference>
<dbReference type="RefSeq" id="WP_014894835.1">
    <property type="nucleotide sequence ID" value="NC_018500.1"/>
</dbReference>
<dbReference type="GO" id="GO:0017000">
    <property type="term" value="P:antibiotic biosynthetic process"/>
    <property type="evidence" value="ECO:0007669"/>
    <property type="project" value="UniProtKB-KW"/>
</dbReference>
<dbReference type="Gene3D" id="3.40.50.720">
    <property type="entry name" value="NAD(P)-binding Rossmann-like Domain"/>
    <property type="match status" value="1"/>
</dbReference>
<dbReference type="SUPFAM" id="SSF56801">
    <property type="entry name" value="Acetyl-CoA synthetase-like"/>
    <property type="match status" value="2"/>
</dbReference>
<dbReference type="Pfam" id="PF00668">
    <property type="entry name" value="Condensation"/>
    <property type="match status" value="1"/>
</dbReference>
<dbReference type="PROSITE" id="PS50075">
    <property type="entry name" value="CARRIER"/>
    <property type="match status" value="2"/>
</dbReference>
<dbReference type="GO" id="GO:0005829">
    <property type="term" value="C:cytosol"/>
    <property type="evidence" value="ECO:0007669"/>
    <property type="project" value="TreeGrafter"/>
</dbReference>
<dbReference type="InterPro" id="IPR009081">
    <property type="entry name" value="PP-bd_ACP"/>
</dbReference>
<proteinExistence type="inferred from homology"/>
<dbReference type="Gene3D" id="3.30.559.10">
    <property type="entry name" value="Chloramphenicol acetyltransferase-like domain"/>
    <property type="match status" value="1"/>
</dbReference>
<name>A0A9W3JAB3_BACTU</name>
<dbReference type="FunFam" id="3.30.300.30:FF:000010">
    <property type="entry name" value="Enterobactin synthetase component F"/>
    <property type="match status" value="2"/>
</dbReference>
<keyword evidence="3" id="KW-0596">Phosphopantetheine</keyword>
<dbReference type="GO" id="GO:0016874">
    <property type="term" value="F:ligase activity"/>
    <property type="evidence" value="ECO:0007669"/>
    <property type="project" value="UniProtKB-KW"/>
</dbReference>
<dbReference type="Gene3D" id="3.30.300.30">
    <property type="match status" value="2"/>
</dbReference>
<dbReference type="InterPro" id="IPR045851">
    <property type="entry name" value="AMP-bd_C_sf"/>
</dbReference>
<dbReference type="InterPro" id="IPR023213">
    <property type="entry name" value="CAT-like_dom_sf"/>
</dbReference>
<reference evidence="10 11" key="1">
    <citation type="submission" date="2012-08" db="EMBL/GenBank/DDBJ databases">
        <authorList>
            <person name="Doggett N."/>
            <person name="Teshima H."/>
            <person name="Bruce D."/>
            <person name="Detter J.C."/>
            <person name="Johnson S.L."/>
            <person name="Han C."/>
        </authorList>
    </citation>
    <scope>NUCLEOTIDE SEQUENCE [LARGE SCALE GENOMIC DNA]</scope>
    <source>
        <strain evidence="10 11">HD-771</strain>
    </source>
</reference>
<dbReference type="FunFam" id="1.10.1200.10:FF:000005">
    <property type="entry name" value="Nonribosomal peptide synthetase 1"/>
    <property type="match status" value="1"/>
</dbReference>
<dbReference type="SUPFAM" id="SSF52777">
    <property type="entry name" value="CoA-dependent acyltransferases"/>
    <property type="match status" value="2"/>
</dbReference>
<dbReference type="Gene3D" id="2.30.38.10">
    <property type="entry name" value="Luciferase, Domain 3"/>
    <property type="match status" value="2"/>
</dbReference>
<dbReference type="NCBIfam" id="TIGR01733">
    <property type="entry name" value="AA-adenyl-dom"/>
    <property type="match status" value="2"/>
</dbReference>
<dbReference type="GO" id="GO:0043041">
    <property type="term" value="P:amino acid activation for nonribosomal peptide biosynthetic process"/>
    <property type="evidence" value="ECO:0007669"/>
    <property type="project" value="TreeGrafter"/>
</dbReference>
<dbReference type="SMART" id="SM00823">
    <property type="entry name" value="PKS_PP"/>
    <property type="match status" value="1"/>
</dbReference>
<comment type="similarity">
    <text evidence="2">Belongs to the ATP-dependent AMP-binding enzyme family.</text>
</comment>
<evidence type="ECO:0000256" key="3">
    <source>
        <dbReference type="ARBA" id="ARBA00022450"/>
    </source>
</evidence>
<evidence type="ECO:0000256" key="6">
    <source>
        <dbReference type="ARBA" id="ARBA00022741"/>
    </source>
</evidence>
<dbReference type="FunFam" id="3.40.50.980:FF:000001">
    <property type="entry name" value="Non-ribosomal peptide synthetase"/>
    <property type="match status" value="2"/>
</dbReference>
<dbReference type="Pfam" id="PF00501">
    <property type="entry name" value="AMP-binding"/>
    <property type="match status" value="2"/>
</dbReference>
<dbReference type="CDD" id="cd05930">
    <property type="entry name" value="A_NRPS"/>
    <property type="match status" value="1"/>
</dbReference>
<dbReference type="FunFam" id="3.40.50.12780:FF:000012">
    <property type="entry name" value="Non-ribosomal peptide synthetase"/>
    <property type="match status" value="2"/>
</dbReference>
<dbReference type="GO" id="GO:0005524">
    <property type="term" value="F:ATP binding"/>
    <property type="evidence" value="ECO:0007669"/>
    <property type="project" value="UniProtKB-KW"/>
</dbReference>
<evidence type="ECO:0000313" key="11">
    <source>
        <dbReference type="Proteomes" id="UP000005259"/>
    </source>
</evidence>
<dbReference type="InterPro" id="IPR036736">
    <property type="entry name" value="ACP-like_sf"/>
</dbReference>
<dbReference type="SUPFAM" id="SSF51735">
    <property type="entry name" value="NAD(P)-binding Rossmann-fold domains"/>
    <property type="match status" value="1"/>
</dbReference>
<evidence type="ECO:0000256" key="5">
    <source>
        <dbReference type="ARBA" id="ARBA00022598"/>
    </source>
</evidence>
<dbReference type="GO" id="GO:0008610">
    <property type="term" value="P:lipid biosynthetic process"/>
    <property type="evidence" value="ECO:0007669"/>
    <property type="project" value="UniProtKB-ARBA"/>
</dbReference>
<dbReference type="InterPro" id="IPR020806">
    <property type="entry name" value="PKS_PP-bd"/>
</dbReference>
<dbReference type="EMBL" id="CP003752">
    <property type="protein sequence ID" value="AFQ16776.1"/>
    <property type="molecule type" value="Genomic_DNA"/>
</dbReference>
<protein>
    <submittedName>
        <fullName evidence="10">Linear gramicidin synthetase subunit D</fullName>
    </submittedName>
</protein>
<keyword evidence="5" id="KW-0436">Ligase</keyword>
<dbReference type="InterPro" id="IPR001242">
    <property type="entry name" value="Condensation_dom"/>
</dbReference>
<dbReference type="Pfam" id="PF00550">
    <property type="entry name" value="PP-binding"/>
    <property type="match status" value="2"/>
</dbReference>
<dbReference type="Gene3D" id="3.30.559.30">
    <property type="entry name" value="Nonribosomal peptide synthetase, condensation domain"/>
    <property type="match status" value="1"/>
</dbReference>
<dbReference type="KEGG" id="bti:BTG_16690"/>